<comment type="caution">
    <text evidence="1">The sequence shown here is derived from an EMBL/GenBank/DDBJ whole genome shotgun (WGS) entry which is preliminary data.</text>
</comment>
<dbReference type="Pfam" id="PF13489">
    <property type="entry name" value="Methyltransf_23"/>
    <property type="match status" value="1"/>
</dbReference>
<evidence type="ECO:0008006" key="2">
    <source>
        <dbReference type="Google" id="ProtNLM"/>
    </source>
</evidence>
<dbReference type="InterPro" id="IPR029063">
    <property type="entry name" value="SAM-dependent_MTases_sf"/>
</dbReference>
<accession>X1A821</accession>
<gene>
    <name evidence="1" type="ORF">S01H4_10606</name>
</gene>
<sequence length="143" mass="16207">SDVSAIEQPFDFLTLVGVLEHIRDLGPVLIKMKNMLSYGGSVYVEVPDTTRFARCLDAPFQQFSVEHINFFSVISLANLMQSNDFIQVFCQQDAREQSHDTMMPVISAIFRKEGPRSLSPVRDVETEQGLAKSNTYWPEKCQS</sequence>
<evidence type="ECO:0000313" key="1">
    <source>
        <dbReference type="EMBL" id="GAG66272.1"/>
    </source>
</evidence>
<reference evidence="1" key="1">
    <citation type="journal article" date="2014" name="Front. Microbiol.">
        <title>High frequency of phylogenetically diverse reductive dehalogenase-homologous genes in deep subseafloor sedimentary metagenomes.</title>
        <authorList>
            <person name="Kawai M."/>
            <person name="Futagami T."/>
            <person name="Toyoda A."/>
            <person name="Takaki Y."/>
            <person name="Nishi S."/>
            <person name="Hori S."/>
            <person name="Arai W."/>
            <person name="Tsubouchi T."/>
            <person name="Morono Y."/>
            <person name="Uchiyama I."/>
            <person name="Ito T."/>
            <person name="Fujiyama A."/>
            <person name="Inagaki F."/>
            <person name="Takami H."/>
        </authorList>
    </citation>
    <scope>NUCLEOTIDE SEQUENCE</scope>
    <source>
        <strain evidence="1">Expedition CK06-06</strain>
    </source>
</reference>
<protein>
    <recommendedName>
        <fullName evidence="2">Methyltransferase type 11 domain-containing protein</fullName>
    </recommendedName>
</protein>
<dbReference type="EMBL" id="BART01004097">
    <property type="protein sequence ID" value="GAG66272.1"/>
    <property type="molecule type" value="Genomic_DNA"/>
</dbReference>
<proteinExistence type="predicted"/>
<dbReference type="AlphaFoldDB" id="X1A821"/>
<name>X1A821_9ZZZZ</name>
<dbReference type="Gene3D" id="3.40.50.150">
    <property type="entry name" value="Vaccinia Virus protein VP39"/>
    <property type="match status" value="1"/>
</dbReference>
<organism evidence="1">
    <name type="scientific">marine sediment metagenome</name>
    <dbReference type="NCBI Taxonomy" id="412755"/>
    <lineage>
        <taxon>unclassified sequences</taxon>
        <taxon>metagenomes</taxon>
        <taxon>ecological metagenomes</taxon>
    </lineage>
</organism>
<feature type="non-terminal residue" evidence="1">
    <location>
        <position position="1"/>
    </location>
</feature>
<dbReference type="SUPFAM" id="SSF53335">
    <property type="entry name" value="S-adenosyl-L-methionine-dependent methyltransferases"/>
    <property type="match status" value="1"/>
</dbReference>